<dbReference type="KEGG" id="asau:88172027"/>
<keyword evidence="3 5" id="KW-0653">Protein transport</keyword>
<keyword evidence="2 5" id="KW-0813">Transport</keyword>
<keyword evidence="11" id="KW-1185">Reference proteome</keyword>
<evidence type="ECO:0000259" key="8">
    <source>
        <dbReference type="Pfam" id="PF01602"/>
    </source>
</evidence>
<dbReference type="PIRSF" id="PIRSF037091">
    <property type="entry name" value="AP2_complex_alpha"/>
    <property type="match status" value="1"/>
</dbReference>
<dbReference type="InterPro" id="IPR016024">
    <property type="entry name" value="ARM-type_fold"/>
</dbReference>
<sequence length="972" mass="108138">MAPQMKGLTQFIMDLRAAQDAAEERKRINVEVSNIRAKFATSLTSYQKKKYVCKLIYIYLLGLSEEVRFGLDQAYDLLSSSNYLEKQLGYLLVSLLLNRTGITPLNFVQELIERTQTHLIRDLRVDSDDINILALLFIASNFNFPAVGHQKTVIITNTDPTAEFWQELIPLVYGLCVSPTSTNLVKKKASVALLALLRLCPSVLITNDNWIPRLLSLIDDTDISLILSAVPLASLLTEFKPSYAKAIMPSVAQRLYSLVVDATCPSDEFYYDTPSPWLVIKLLQLTEHYFVKTGSSDSLDATTVQSIRLVVSRSIQNALVPRLAQTSRNTHSAILFQAVSILTYLDASPDALSGAVKALVQLIDSQETNTRYLALDTLIKLVARSEAKIPFVEHLEKIFTSLHNKDISVRRKTIDLLYIVCDEMSYTQIVNHLLDYYPSSETSLRASISVKIALIAERFATDSTWYVSSMLRLLSISGSTANPNVRIDGVLEGEVWERVAQVIVNNEDLTIKACKYIVNILRKSSGAPEGDSLMKVSAFVLGEFGYKLAEQSNSENEQFGINSQFQILYDSYFTSSLLTRPLILSAFLKFINRFPKADFVPDIMDLLEVETLSLDLEIQNRASEFLKIATFLVSSNYEDVSFAKSLLLPLPPFENKENKLLRQLGSLALVNRSTSSFKRTLVGSPAPNGPDNSENFDEKSNPFFEDEAPKPLPLTPNWYGGYHRMLQYDAGIFYEDQLVKLTYKIQRSGYAYTISFTIINNAARNSGATISAFTVSDISTDNKGEYIVNLTKTPDLTITDRSSMEFEARICDIVENKCGPVISISYKCSGSFNSLRLKIPISLLKGLSGTTMASIDDFKKRWVQIGTLLGVEEGELSGLLCAPHRYNCAFLASTLQRIGFAIVQKTPDNPGENIMITGAGILKTLKSNYGVLISLRSTDLDAKAFQLTVRATGAGLSAIMFGLVQEILSLQN</sequence>
<dbReference type="InterPro" id="IPR017104">
    <property type="entry name" value="AP2_complex_asu"/>
</dbReference>
<dbReference type="Gene3D" id="3.30.310.10">
    <property type="entry name" value="TATA-Binding Protein"/>
    <property type="match status" value="1"/>
</dbReference>
<comment type="similarity">
    <text evidence="5">Belongs to the adaptor complexes large subunit family.</text>
</comment>
<dbReference type="InterPro" id="IPR011989">
    <property type="entry name" value="ARM-like"/>
</dbReference>
<dbReference type="Gene3D" id="2.60.40.1230">
    <property type="match status" value="1"/>
</dbReference>
<evidence type="ECO:0000259" key="9">
    <source>
        <dbReference type="Pfam" id="PF02296"/>
    </source>
</evidence>
<dbReference type="InterPro" id="IPR013041">
    <property type="entry name" value="Clathrin_app_Ig-like_sf"/>
</dbReference>
<feature type="binding site" evidence="6">
    <location>
        <begin position="50"/>
        <end position="54"/>
    </location>
    <ligand>
        <name>a 1,2-diacyl-sn-glycero-3-phospho-(1D-myo-inositol-3,4,5-trisphosphate)</name>
        <dbReference type="ChEBI" id="CHEBI:57836"/>
    </ligand>
</feature>
<dbReference type="Pfam" id="PF02296">
    <property type="entry name" value="Alpha_adaptin_C"/>
    <property type="match status" value="1"/>
</dbReference>
<dbReference type="InterPro" id="IPR003164">
    <property type="entry name" value="Clathrin_a-adaptin_app_sub_C"/>
</dbReference>
<dbReference type="GeneID" id="88172027"/>
<dbReference type="GO" id="GO:0030122">
    <property type="term" value="C:AP-2 adaptor complex"/>
    <property type="evidence" value="ECO:0007669"/>
    <property type="project" value="InterPro"/>
</dbReference>
<comment type="subcellular location">
    <subcellularLocation>
        <location evidence="1">Endomembrane system</location>
        <topology evidence="1">Peripheral membrane protein</topology>
    </subcellularLocation>
    <subcellularLocation>
        <location evidence="5">Membrane</location>
        <location evidence="5">Coated pit</location>
    </subcellularLocation>
</comment>
<dbReference type="RefSeq" id="XP_062876100.1">
    <property type="nucleotide sequence ID" value="XM_063020030.1"/>
</dbReference>
<dbReference type="PANTHER" id="PTHR22780">
    <property type="entry name" value="ADAPTIN, ALPHA/GAMMA/EPSILON"/>
    <property type="match status" value="1"/>
</dbReference>
<keyword evidence="5" id="KW-0254">Endocytosis</keyword>
<dbReference type="GO" id="GO:0035615">
    <property type="term" value="F:clathrin adaptor activity"/>
    <property type="evidence" value="ECO:0007669"/>
    <property type="project" value="InterPro"/>
</dbReference>
<gene>
    <name evidence="10" type="ORF">PUMCH_000959</name>
</gene>
<proteinExistence type="inferred from homology"/>
<accession>A0AAX4H5V1</accession>
<evidence type="ECO:0000256" key="7">
    <source>
        <dbReference type="SAM" id="MobiDB-lite"/>
    </source>
</evidence>
<dbReference type="SUPFAM" id="SSF55711">
    <property type="entry name" value="Subdomain of clathrin and coatomer appendage domain"/>
    <property type="match status" value="1"/>
</dbReference>
<protein>
    <recommendedName>
        <fullName evidence="5">AP-2 complex subunit alpha</fullName>
    </recommendedName>
</protein>
<dbReference type="SUPFAM" id="SSF48371">
    <property type="entry name" value="ARM repeat"/>
    <property type="match status" value="1"/>
</dbReference>
<organism evidence="10 11">
    <name type="scientific">Australozyma saopauloensis</name>
    <dbReference type="NCBI Taxonomy" id="291208"/>
    <lineage>
        <taxon>Eukaryota</taxon>
        <taxon>Fungi</taxon>
        <taxon>Dikarya</taxon>
        <taxon>Ascomycota</taxon>
        <taxon>Saccharomycotina</taxon>
        <taxon>Pichiomycetes</taxon>
        <taxon>Metschnikowiaceae</taxon>
        <taxon>Australozyma</taxon>
    </lineage>
</organism>
<dbReference type="GO" id="GO:0072583">
    <property type="term" value="P:clathrin-dependent endocytosis"/>
    <property type="evidence" value="ECO:0007669"/>
    <property type="project" value="InterPro"/>
</dbReference>
<name>A0AAX4H5V1_9ASCO</name>
<keyword evidence="4 5" id="KW-0472">Membrane</keyword>
<comment type="function">
    <text evidence="5">Adaptins are components of the adaptor complexes which link clathrin to receptors in coated vesicles. Clathrin-associated protein complexes are believed to interact with the cytoplasmic tails of membrane proteins, leading to their selection and concentration.</text>
</comment>
<dbReference type="InterPro" id="IPR050840">
    <property type="entry name" value="Adaptor_Complx_Large_Subunit"/>
</dbReference>
<dbReference type="InterPro" id="IPR009028">
    <property type="entry name" value="Coatomer/calthrin_app_sub_C"/>
</dbReference>
<evidence type="ECO:0000256" key="5">
    <source>
        <dbReference type="PIRNR" id="PIRNR037091"/>
    </source>
</evidence>
<feature type="binding site" evidence="6">
    <location>
        <position position="38"/>
    </location>
    <ligand>
        <name>a 1,2-diacyl-sn-glycero-3-phospho-(1D-myo-inositol-3,4,5-trisphosphate)</name>
        <dbReference type="ChEBI" id="CHEBI:57836"/>
    </ligand>
</feature>
<feature type="binding site" evidence="6">
    <location>
        <position position="46"/>
    </location>
    <ligand>
        <name>a 1,2-diacyl-sn-glycero-3-phospho-(1D-myo-inositol-3,4,5-trisphosphate)</name>
        <dbReference type="ChEBI" id="CHEBI:57836"/>
    </ligand>
</feature>
<feature type="region of interest" description="Disordered" evidence="7">
    <location>
        <begin position="680"/>
        <end position="707"/>
    </location>
</feature>
<dbReference type="InterPro" id="IPR012295">
    <property type="entry name" value="TBP_dom_sf"/>
</dbReference>
<feature type="domain" description="Clathrin adaptor alpha-adaptin appendage C-terminal subdomain" evidence="9">
    <location>
        <begin position="854"/>
        <end position="961"/>
    </location>
</feature>
<dbReference type="Gene3D" id="1.25.10.10">
    <property type="entry name" value="Leucine-rich Repeat Variant"/>
    <property type="match status" value="1"/>
</dbReference>
<reference evidence="10 11" key="1">
    <citation type="submission" date="2023-10" db="EMBL/GenBank/DDBJ databases">
        <title>Draft Genome Sequence of Candida saopaulonensis from a very Premature Infant with Sepsis.</title>
        <authorList>
            <person name="Ning Y."/>
            <person name="Dai R."/>
            <person name="Xiao M."/>
            <person name="Xu Y."/>
            <person name="Yan Q."/>
            <person name="Zhang L."/>
        </authorList>
    </citation>
    <scope>NUCLEOTIDE SEQUENCE [LARGE SCALE GENOMIC DNA]</scope>
    <source>
        <strain evidence="10 11">19XY460</strain>
    </source>
</reference>
<dbReference type="EMBL" id="CP138894">
    <property type="protein sequence ID" value="WPK23714.1"/>
    <property type="molecule type" value="Genomic_DNA"/>
</dbReference>
<evidence type="ECO:0000313" key="10">
    <source>
        <dbReference type="EMBL" id="WPK23714.1"/>
    </source>
</evidence>
<dbReference type="AlphaFoldDB" id="A0AAX4H5V1"/>
<evidence type="ECO:0000256" key="3">
    <source>
        <dbReference type="ARBA" id="ARBA00022927"/>
    </source>
</evidence>
<evidence type="ECO:0000256" key="2">
    <source>
        <dbReference type="ARBA" id="ARBA00022448"/>
    </source>
</evidence>
<dbReference type="Proteomes" id="UP001338582">
    <property type="component" value="Chromosome 1"/>
</dbReference>
<evidence type="ECO:0000313" key="11">
    <source>
        <dbReference type="Proteomes" id="UP001338582"/>
    </source>
</evidence>
<evidence type="ECO:0000256" key="6">
    <source>
        <dbReference type="PIRSR" id="PIRSR037091-1"/>
    </source>
</evidence>
<dbReference type="GO" id="GO:0006886">
    <property type="term" value="P:intracellular protein transport"/>
    <property type="evidence" value="ECO:0007669"/>
    <property type="project" value="UniProtKB-UniRule"/>
</dbReference>
<keyword evidence="5" id="KW-0168">Coated pit</keyword>
<evidence type="ECO:0000256" key="1">
    <source>
        <dbReference type="ARBA" id="ARBA00004184"/>
    </source>
</evidence>
<evidence type="ECO:0000256" key="4">
    <source>
        <dbReference type="ARBA" id="ARBA00023136"/>
    </source>
</evidence>
<dbReference type="InterPro" id="IPR002553">
    <property type="entry name" value="Clathrin/coatomer_adapt-like_N"/>
</dbReference>
<dbReference type="Pfam" id="PF01602">
    <property type="entry name" value="Adaptin_N"/>
    <property type="match status" value="1"/>
</dbReference>
<dbReference type="SUPFAM" id="SSF49348">
    <property type="entry name" value="Clathrin adaptor appendage domain"/>
    <property type="match status" value="1"/>
</dbReference>
<feature type="domain" description="Clathrin/coatomer adaptor adaptin-like N-terminal" evidence="8">
    <location>
        <begin position="176"/>
        <end position="628"/>
    </location>
</feature>